<sequence length="221" mass="25667">MIEKTLKSIVIKHNEHSENNLIVTILTNEGKMQIYAPGVRKIDSKNRNAIGILDLSNLDLLSSEKSNNLLFRLKKANLICKFPYDVNAIEFKETLLYFLEKSMSNSYLPFIQSYEQLLPFLNQNKNTKILIYLLYKLLECEGIKPKFDGCIECGSQTHLVDFKFHKGGFLCNLHAEEELGKDNLMSLYYLSISFEKFEKNTSFQTAKFILKMLIQYLHECI</sequence>
<dbReference type="SUPFAM" id="SSF57863">
    <property type="entry name" value="ArfGap/RecO-like zinc finger"/>
    <property type="match status" value="1"/>
</dbReference>
<evidence type="ECO:0000256" key="1">
    <source>
        <dbReference type="ARBA" id="ARBA00007452"/>
    </source>
</evidence>
<evidence type="ECO:0000256" key="6">
    <source>
        <dbReference type="ARBA" id="ARBA00033409"/>
    </source>
</evidence>
<dbReference type="Gene3D" id="2.40.50.140">
    <property type="entry name" value="Nucleic acid-binding proteins"/>
    <property type="match status" value="1"/>
</dbReference>
<comment type="similarity">
    <text evidence="1">Belongs to the RecO family.</text>
</comment>
<dbReference type="InterPro" id="IPR012340">
    <property type="entry name" value="NA-bd_OB-fold"/>
</dbReference>
<geneLocation type="plasmid" evidence="8">
    <name>2</name>
</geneLocation>
<keyword evidence="8" id="KW-0614">Plasmid</keyword>
<dbReference type="Pfam" id="PF02565">
    <property type="entry name" value="RecO_C"/>
    <property type="match status" value="1"/>
</dbReference>
<organism evidence="8">
    <name type="scientific">Metamycoplasma salivarium</name>
    <name type="common">Mycoplasma salivarium</name>
    <dbReference type="NCBI Taxonomy" id="2124"/>
    <lineage>
        <taxon>Bacteria</taxon>
        <taxon>Bacillati</taxon>
        <taxon>Mycoplasmatota</taxon>
        <taxon>Mycoplasmoidales</taxon>
        <taxon>Metamycoplasmataceae</taxon>
        <taxon>Metamycoplasma</taxon>
    </lineage>
</organism>
<gene>
    <name evidence="8" type="primary">recO_2</name>
    <name evidence="8" type="ORF">NCTC10113_01515</name>
</gene>
<dbReference type="InterPro" id="IPR037278">
    <property type="entry name" value="ARFGAP/RecO"/>
</dbReference>
<dbReference type="Gene3D" id="1.20.1440.120">
    <property type="entry name" value="Recombination protein O, C-terminal domain"/>
    <property type="match status" value="1"/>
</dbReference>
<dbReference type="PANTHER" id="PTHR33991:SF1">
    <property type="entry name" value="DNA REPAIR PROTEIN RECO"/>
    <property type="match status" value="1"/>
</dbReference>
<reference evidence="8" key="1">
    <citation type="submission" date="2019-01" db="EMBL/GenBank/DDBJ databases">
        <authorList>
            <consortium name="Pathogen Informatics"/>
        </authorList>
    </citation>
    <scope>NUCLEOTIDE SEQUENCE [LARGE SCALE GENOMIC DNA]</scope>
    <source>
        <strain evidence="8">NCTC10113</strain>
    </source>
</reference>
<evidence type="ECO:0000256" key="4">
    <source>
        <dbReference type="ARBA" id="ARBA00023172"/>
    </source>
</evidence>
<protein>
    <recommendedName>
        <fullName evidence="2">DNA repair protein RecO</fullName>
    </recommendedName>
    <alternativeName>
        <fullName evidence="6">Recombination protein O</fullName>
    </alternativeName>
</protein>
<dbReference type="AlphaFoldDB" id="A0A448ZZF1"/>
<dbReference type="Pfam" id="PF11967">
    <property type="entry name" value="RecO_N"/>
    <property type="match status" value="1"/>
</dbReference>
<proteinExistence type="inferred from homology"/>
<dbReference type="RefSeq" id="WP_024543860.1">
    <property type="nucleotide sequence ID" value="NZ_BPLW01000001.1"/>
</dbReference>
<dbReference type="NCBIfam" id="TIGR00613">
    <property type="entry name" value="reco"/>
    <property type="match status" value="1"/>
</dbReference>
<dbReference type="InterPro" id="IPR003717">
    <property type="entry name" value="RecO"/>
</dbReference>
<dbReference type="GO" id="GO:0006310">
    <property type="term" value="P:DNA recombination"/>
    <property type="evidence" value="ECO:0007669"/>
    <property type="project" value="UniProtKB-KW"/>
</dbReference>
<accession>A0A448ZZF1</accession>
<keyword evidence="3" id="KW-0227">DNA damage</keyword>
<feature type="domain" description="DNA replication/recombination mediator RecO N-terminal" evidence="7">
    <location>
        <begin position="1"/>
        <end position="79"/>
    </location>
</feature>
<name>A0A448ZZF1_METSV</name>
<keyword evidence="4" id="KW-0233">DNA recombination</keyword>
<dbReference type="SUPFAM" id="SSF50249">
    <property type="entry name" value="Nucleic acid-binding proteins"/>
    <property type="match status" value="1"/>
</dbReference>
<evidence type="ECO:0000256" key="3">
    <source>
        <dbReference type="ARBA" id="ARBA00022763"/>
    </source>
</evidence>
<dbReference type="InterPro" id="IPR042242">
    <property type="entry name" value="RecO_C"/>
</dbReference>
<dbReference type="PANTHER" id="PTHR33991">
    <property type="entry name" value="DNA REPAIR PROTEIN RECO"/>
    <property type="match status" value="1"/>
</dbReference>
<dbReference type="GO" id="GO:0043590">
    <property type="term" value="C:bacterial nucleoid"/>
    <property type="evidence" value="ECO:0007669"/>
    <property type="project" value="TreeGrafter"/>
</dbReference>
<evidence type="ECO:0000256" key="5">
    <source>
        <dbReference type="ARBA" id="ARBA00023204"/>
    </source>
</evidence>
<keyword evidence="5" id="KW-0234">DNA repair</keyword>
<dbReference type="GO" id="GO:0006302">
    <property type="term" value="P:double-strand break repair"/>
    <property type="evidence" value="ECO:0007669"/>
    <property type="project" value="TreeGrafter"/>
</dbReference>
<evidence type="ECO:0000313" key="8">
    <source>
        <dbReference type="EMBL" id="VEU56603.1"/>
    </source>
</evidence>
<evidence type="ECO:0000256" key="2">
    <source>
        <dbReference type="ARBA" id="ARBA00021310"/>
    </source>
</evidence>
<evidence type="ECO:0000259" key="7">
    <source>
        <dbReference type="Pfam" id="PF11967"/>
    </source>
</evidence>
<dbReference type="EMBL" id="LR214939">
    <property type="protein sequence ID" value="VEU56603.1"/>
    <property type="molecule type" value="Genomic_DNA"/>
</dbReference>
<dbReference type="InterPro" id="IPR022572">
    <property type="entry name" value="DNA_rep/recomb_RecO_N"/>
</dbReference>